<gene>
    <name evidence="9" type="ORF">GDO54_012503</name>
</gene>
<dbReference type="GO" id="GO:0005829">
    <property type="term" value="C:cytosol"/>
    <property type="evidence" value="ECO:0007669"/>
    <property type="project" value="UniProtKB-SubCell"/>
</dbReference>
<evidence type="ECO:0000256" key="2">
    <source>
        <dbReference type="ARBA" id="ARBA00004514"/>
    </source>
</evidence>
<dbReference type="PANTHER" id="PTHR35671:SF1">
    <property type="entry name" value="PROTEIN TOPAZ1"/>
    <property type="match status" value="1"/>
</dbReference>
<evidence type="ECO:0000313" key="9">
    <source>
        <dbReference type="EMBL" id="DBA24909.1"/>
    </source>
</evidence>
<evidence type="ECO:0000256" key="3">
    <source>
        <dbReference type="ARBA" id="ARBA00016464"/>
    </source>
</evidence>
<evidence type="ECO:0000256" key="7">
    <source>
        <dbReference type="ARBA" id="ARBA00031943"/>
    </source>
</evidence>
<comment type="caution">
    <text evidence="9">The sequence shown here is derived from an EMBL/GenBank/DDBJ whole genome shotgun (WGS) entry which is preliminary data.</text>
</comment>
<organism evidence="9 10">
    <name type="scientific">Pyxicephalus adspersus</name>
    <name type="common">African bullfrog</name>
    <dbReference type="NCBI Taxonomy" id="30357"/>
    <lineage>
        <taxon>Eukaryota</taxon>
        <taxon>Metazoa</taxon>
        <taxon>Chordata</taxon>
        <taxon>Craniata</taxon>
        <taxon>Vertebrata</taxon>
        <taxon>Euteleostomi</taxon>
        <taxon>Amphibia</taxon>
        <taxon>Batrachia</taxon>
        <taxon>Anura</taxon>
        <taxon>Neobatrachia</taxon>
        <taxon>Ranoidea</taxon>
        <taxon>Pyxicephalidae</taxon>
        <taxon>Pyxicephalinae</taxon>
        <taxon>Pyxicephalus</taxon>
    </lineage>
</organism>
<evidence type="ECO:0000256" key="4">
    <source>
        <dbReference type="ARBA" id="ARBA00022490"/>
    </source>
</evidence>
<keyword evidence="5" id="KW-0221">Differentiation</keyword>
<dbReference type="Pfam" id="PF14669">
    <property type="entry name" value="Asp_Glu_race_2"/>
    <property type="match status" value="1"/>
</dbReference>
<evidence type="ECO:0000256" key="6">
    <source>
        <dbReference type="ARBA" id="ARBA00022871"/>
    </source>
</evidence>
<name>A0AAV3AEA5_PYXAD</name>
<dbReference type="GO" id="GO:0048137">
    <property type="term" value="P:spermatocyte division"/>
    <property type="evidence" value="ECO:0007669"/>
    <property type="project" value="TreeGrafter"/>
</dbReference>
<proteinExistence type="predicted"/>
<keyword evidence="6" id="KW-0744">Spermatogenesis</keyword>
<feature type="domain" description="Protein TOPAZ1" evidence="8">
    <location>
        <begin position="2"/>
        <end position="135"/>
    </location>
</feature>
<accession>A0AAV3AEA5</accession>
<comment type="function">
    <text evidence="1">Important for normal spermatogenesis and male fertility. Specifically required for progression to the post-meiotic stages of spermatocyte development. Seems to be necessary for normal expression levels of a number of testis-expressed gene transcripts, although its role in this process is unclear.</text>
</comment>
<evidence type="ECO:0000313" key="10">
    <source>
        <dbReference type="Proteomes" id="UP001181693"/>
    </source>
</evidence>
<reference evidence="9" key="1">
    <citation type="thesis" date="2020" institute="ProQuest LLC" country="789 East Eisenhower Parkway, Ann Arbor, MI, USA">
        <title>Comparative Genomics and Chromosome Evolution.</title>
        <authorList>
            <person name="Mudd A.B."/>
        </authorList>
    </citation>
    <scope>NUCLEOTIDE SEQUENCE</scope>
    <source>
        <strain evidence="9">1538</strain>
        <tissue evidence="9">Blood</tissue>
    </source>
</reference>
<keyword evidence="4" id="KW-0963">Cytoplasm</keyword>
<evidence type="ECO:0000256" key="5">
    <source>
        <dbReference type="ARBA" id="ARBA00022782"/>
    </source>
</evidence>
<dbReference type="Proteomes" id="UP001181693">
    <property type="component" value="Unassembled WGS sequence"/>
</dbReference>
<evidence type="ECO:0000259" key="8">
    <source>
        <dbReference type="Pfam" id="PF14669"/>
    </source>
</evidence>
<dbReference type="InterPro" id="IPR038952">
    <property type="entry name" value="TOPAZ1"/>
</dbReference>
<sequence>MKESVDDSLDVPYCEFADTIFKHPQLNEVHRTIVGTIGISVMFFYYRKELWQKGRRVLFKFRELKINYKVLKGITGQEIFASRCAVVNVAVEIFLMCGRLNSAVQTLKECDWIINSAMGPCDKMDVLKRHSLLCTIVQEALCKSMYNMCFEVLQNLPGFKESKAEFSVSQYNVLFNKVLSSAVSNRSLSISSTIVEFMVLKKVPIDYLNLRELIAALGHSGLWHKARDQYKCALTLGFYSILDGYMKNILYIPSFMSAVEMLLTIERFMVSNSSIIKLPDGCSQNLQIILKKIFKEEHNSKGKDDYHTAAERLFEASRLSSPKLFIKHLTVNNSGEQVYTLDNNCCVKWLNENINWAVKTWSFH</sequence>
<dbReference type="GO" id="GO:0030154">
    <property type="term" value="P:cell differentiation"/>
    <property type="evidence" value="ECO:0007669"/>
    <property type="project" value="UniProtKB-KW"/>
</dbReference>
<protein>
    <recommendedName>
        <fullName evidence="3">Protein TOPAZ1</fullName>
    </recommendedName>
    <alternativeName>
        <fullName evidence="7">Testis- and ovary-specific PAZ domain-containing protein 1</fullName>
    </alternativeName>
</protein>
<dbReference type="AlphaFoldDB" id="A0AAV3AEA5"/>
<evidence type="ECO:0000256" key="1">
    <source>
        <dbReference type="ARBA" id="ARBA00002132"/>
    </source>
</evidence>
<dbReference type="InterPro" id="IPR029435">
    <property type="entry name" value="TOPAZ1_dom"/>
</dbReference>
<dbReference type="PANTHER" id="PTHR35671">
    <property type="entry name" value="PROTEIN TOPAZ1"/>
    <property type="match status" value="1"/>
</dbReference>
<keyword evidence="10" id="KW-1185">Reference proteome</keyword>
<comment type="subcellular location">
    <subcellularLocation>
        <location evidence="2">Cytoplasm</location>
        <location evidence="2">Cytosol</location>
    </subcellularLocation>
</comment>
<dbReference type="EMBL" id="DYDO01000005">
    <property type="protein sequence ID" value="DBA24909.1"/>
    <property type="molecule type" value="Genomic_DNA"/>
</dbReference>